<sequence>MGSKNWPRDTAAMTRFTVQPRPTPSRYARAPSLWRLTQTLNRADASERHALDAMEVARRRLQQTRHDARNLTIAARRLIEAGDHGGAVHCLQALEQWFTRSERPALPLRQQLHALAASWRVLCRPQVTVSIAVSTSVDDWPVAQQVALIAADNLMRNAIAATRRGTVRLQVSQSNRWLRLTVIDTGPGLGASDQQGLGIGLDLLRSLLDEFDGELAMNSRPTGVWAQARYPIRARA</sequence>
<dbReference type="OrthoDB" id="9806704at2"/>
<feature type="region of interest" description="Disordered" evidence="3">
    <location>
        <begin position="1"/>
        <end position="24"/>
    </location>
</feature>
<gene>
    <name evidence="5" type="ORF">GH975_07135</name>
</gene>
<dbReference type="GO" id="GO:0004673">
    <property type="term" value="F:protein histidine kinase activity"/>
    <property type="evidence" value="ECO:0007669"/>
    <property type="project" value="UniProtKB-EC"/>
</dbReference>
<keyword evidence="6" id="KW-1185">Reference proteome</keyword>
<dbReference type="AlphaFoldDB" id="A0A5Q2QAR7"/>
<protein>
    <recommendedName>
        <fullName evidence="2">histidine kinase</fullName>
        <ecNumber evidence="2">2.7.13.3</ecNumber>
    </recommendedName>
</protein>
<dbReference type="InterPro" id="IPR003594">
    <property type="entry name" value="HATPase_dom"/>
</dbReference>
<evidence type="ECO:0000313" key="5">
    <source>
        <dbReference type="EMBL" id="QGG80353.1"/>
    </source>
</evidence>
<dbReference type="InterPro" id="IPR004358">
    <property type="entry name" value="Sig_transdc_His_kin-like_C"/>
</dbReference>
<dbReference type="InterPro" id="IPR005467">
    <property type="entry name" value="His_kinase_dom"/>
</dbReference>
<evidence type="ECO:0000256" key="2">
    <source>
        <dbReference type="ARBA" id="ARBA00012438"/>
    </source>
</evidence>
<dbReference type="PROSITE" id="PS50109">
    <property type="entry name" value="HIS_KIN"/>
    <property type="match status" value="1"/>
</dbReference>
<dbReference type="SUPFAM" id="SSF55874">
    <property type="entry name" value="ATPase domain of HSP90 chaperone/DNA topoisomerase II/histidine kinase"/>
    <property type="match status" value="1"/>
</dbReference>
<dbReference type="InterPro" id="IPR036890">
    <property type="entry name" value="HATPase_C_sf"/>
</dbReference>
<evidence type="ECO:0000259" key="4">
    <source>
        <dbReference type="PROSITE" id="PS50109"/>
    </source>
</evidence>
<dbReference type="KEGG" id="llp:GH975_07135"/>
<feature type="domain" description="Histidine kinase" evidence="4">
    <location>
        <begin position="153"/>
        <end position="234"/>
    </location>
</feature>
<dbReference type="SMART" id="SM00387">
    <property type="entry name" value="HATPase_c"/>
    <property type="match status" value="1"/>
</dbReference>
<organism evidence="5 6">
    <name type="scientific">Litorivicinus lipolyticus</name>
    <dbReference type="NCBI Taxonomy" id="418701"/>
    <lineage>
        <taxon>Bacteria</taxon>
        <taxon>Pseudomonadati</taxon>
        <taxon>Pseudomonadota</taxon>
        <taxon>Gammaproteobacteria</taxon>
        <taxon>Oceanospirillales</taxon>
        <taxon>Litorivicinaceae</taxon>
        <taxon>Litorivicinus</taxon>
    </lineage>
</organism>
<dbReference type="Proteomes" id="UP000388235">
    <property type="component" value="Chromosome"/>
</dbReference>
<dbReference type="Pfam" id="PF02518">
    <property type="entry name" value="HATPase_c"/>
    <property type="match status" value="1"/>
</dbReference>
<dbReference type="PRINTS" id="PR00344">
    <property type="entry name" value="BCTRLSENSOR"/>
</dbReference>
<evidence type="ECO:0000256" key="1">
    <source>
        <dbReference type="ARBA" id="ARBA00000085"/>
    </source>
</evidence>
<evidence type="ECO:0000313" key="6">
    <source>
        <dbReference type="Proteomes" id="UP000388235"/>
    </source>
</evidence>
<comment type="catalytic activity">
    <reaction evidence="1">
        <text>ATP + protein L-histidine = ADP + protein N-phospho-L-histidine.</text>
        <dbReference type="EC" id="2.7.13.3"/>
    </reaction>
</comment>
<dbReference type="Gene3D" id="3.30.565.10">
    <property type="entry name" value="Histidine kinase-like ATPase, C-terminal domain"/>
    <property type="match status" value="1"/>
</dbReference>
<accession>A0A5Q2QAR7</accession>
<dbReference type="EC" id="2.7.13.3" evidence="2"/>
<proteinExistence type="predicted"/>
<dbReference type="EMBL" id="CP045871">
    <property type="protein sequence ID" value="QGG80353.1"/>
    <property type="molecule type" value="Genomic_DNA"/>
</dbReference>
<reference evidence="5 6" key="1">
    <citation type="submission" date="2019-11" db="EMBL/GenBank/DDBJ databases">
        <authorList>
            <person name="Khan S.A."/>
            <person name="Jeon C.O."/>
            <person name="Chun B.H."/>
        </authorList>
    </citation>
    <scope>NUCLEOTIDE SEQUENCE [LARGE SCALE GENOMIC DNA]</scope>
    <source>
        <strain evidence="5 6">IMCC 1097</strain>
    </source>
</reference>
<name>A0A5Q2QAR7_9GAMM</name>
<evidence type="ECO:0000256" key="3">
    <source>
        <dbReference type="SAM" id="MobiDB-lite"/>
    </source>
</evidence>